<keyword evidence="2" id="KW-1185">Reference proteome</keyword>
<dbReference type="EMBL" id="JAACJL010000002">
    <property type="protein sequence ID" value="KAF4622035.1"/>
    <property type="molecule type" value="Genomic_DNA"/>
</dbReference>
<dbReference type="Proteomes" id="UP000521872">
    <property type="component" value="Unassembled WGS sequence"/>
</dbReference>
<name>A0A8H4VVN9_9AGAR</name>
<comment type="caution">
    <text evidence="1">The sequence shown here is derived from an EMBL/GenBank/DDBJ whole genome shotgun (WGS) entry which is preliminary data.</text>
</comment>
<evidence type="ECO:0000313" key="1">
    <source>
        <dbReference type="EMBL" id="KAF4622035.1"/>
    </source>
</evidence>
<accession>A0A8H4VVN9</accession>
<reference evidence="1 2" key="1">
    <citation type="submission" date="2019-12" db="EMBL/GenBank/DDBJ databases">
        <authorList>
            <person name="Floudas D."/>
            <person name="Bentzer J."/>
            <person name="Ahren D."/>
            <person name="Johansson T."/>
            <person name="Persson P."/>
            <person name="Tunlid A."/>
        </authorList>
    </citation>
    <scope>NUCLEOTIDE SEQUENCE [LARGE SCALE GENOMIC DNA]</scope>
    <source>
        <strain evidence="1 2">CBS 102.39</strain>
    </source>
</reference>
<sequence length="201" mass="23544">MANIPGQDLITRCLDEYDTFLLEADKPINSREDNIGFIWTFSLHLQGTNSVIKWQILCEDDGEYTTWESVEQRYQKQIYWNGHVQIGVAILRTFKPQHREQTLNWIRGAMSTCFLGLKAKYTRRKEPLPAFPFLYWAPGVINTLQNLNVIKLDAPVQQLRPWTDSILRWLENARTKNPALMQGLPVWDIRSKDQHTLRDSN</sequence>
<gene>
    <name evidence="1" type="ORF">D9613_009522</name>
</gene>
<proteinExistence type="predicted"/>
<dbReference type="AlphaFoldDB" id="A0A8H4VVN9"/>
<organism evidence="1 2">
    <name type="scientific">Agrocybe pediades</name>
    <dbReference type="NCBI Taxonomy" id="84607"/>
    <lineage>
        <taxon>Eukaryota</taxon>
        <taxon>Fungi</taxon>
        <taxon>Dikarya</taxon>
        <taxon>Basidiomycota</taxon>
        <taxon>Agaricomycotina</taxon>
        <taxon>Agaricomycetes</taxon>
        <taxon>Agaricomycetidae</taxon>
        <taxon>Agaricales</taxon>
        <taxon>Agaricineae</taxon>
        <taxon>Strophariaceae</taxon>
        <taxon>Agrocybe</taxon>
    </lineage>
</organism>
<evidence type="ECO:0000313" key="2">
    <source>
        <dbReference type="Proteomes" id="UP000521872"/>
    </source>
</evidence>
<protein>
    <submittedName>
        <fullName evidence="1">Uncharacterized protein</fullName>
    </submittedName>
</protein>